<name>A0ABX8JFC6_9BACT</name>
<comment type="cofactor">
    <cofactor evidence="1">
        <name>Zn(2+)</name>
        <dbReference type="ChEBI" id="CHEBI:29105"/>
    </cofactor>
    <text evidence="1">Binds 1 zinc ion per subunit.</text>
</comment>
<feature type="active site" description="Proton donor; for beta-elimination activity" evidence="1">
    <location>
        <position position="58"/>
    </location>
</feature>
<dbReference type="NCBIfam" id="TIGR00577">
    <property type="entry name" value="fpg"/>
    <property type="match status" value="1"/>
</dbReference>
<dbReference type="InterPro" id="IPR015886">
    <property type="entry name" value="H2TH_FPG"/>
</dbReference>
<dbReference type="EC" id="4.2.99.18" evidence="1"/>
<comment type="function">
    <text evidence="1">Involved in base excision repair of DNA damaged by oxidation or by mutagenic agents. Acts as DNA glycosylase that recognizes and removes damaged bases. Has a preference for oxidized purines, such as 7,8-dihydro-8-oxoguanine (8-oxoG). Has AP (apurinic/apyrimidinic) lyase activity and introduces nicks in the DNA strand. Cleaves the DNA backbone by beta-delta elimination to generate a single-strand break at the site of the removed base with both 3'- and 5'-phosphates.</text>
</comment>
<dbReference type="PROSITE" id="PS51068">
    <property type="entry name" value="FPG_CAT"/>
    <property type="match status" value="1"/>
</dbReference>
<comment type="catalytic activity">
    <reaction evidence="1">
        <text>2'-deoxyribonucleotide-(2'-deoxyribose 5'-phosphate)-2'-deoxyribonucleotide-DNA = a 3'-end 2'-deoxyribonucleotide-(2,3-dehydro-2,3-deoxyribose 5'-phosphate)-DNA + a 5'-end 5'-phospho-2'-deoxyribonucleoside-DNA + H(+)</text>
        <dbReference type="Rhea" id="RHEA:66592"/>
        <dbReference type="Rhea" id="RHEA-COMP:13180"/>
        <dbReference type="Rhea" id="RHEA-COMP:16897"/>
        <dbReference type="Rhea" id="RHEA-COMP:17067"/>
        <dbReference type="ChEBI" id="CHEBI:15378"/>
        <dbReference type="ChEBI" id="CHEBI:136412"/>
        <dbReference type="ChEBI" id="CHEBI:157695"/>
        <dbReference type="ChEBI" id="CHEBI:167181"/>
        <dbReference type="EC" id="4.2.99.18"/>
    </reaction>
</comment>
<feature type="domain" description="FPG-type" evidence="3">
    <location>
        <begin position="236"/>
        <end position="270"/>
    </location>
</feature>
<keyword evidence="1 5" id="KW-0326">Glycosidase</keyword>
<dbReference type="EC" id="3.2.2.23" evidence="1"/>
<keyword evidence="1" id="KW-0227">DNA damage</keyword>
<dbReference type="InterPro" id="IPR012319">
    <property type="entry name" value="FPG_cat"/>
</dbReference>
<keyword evidence="1" id="KW-0511">Multifunctional enzyme</keyword>
<dbReference type="GO" id="GO:0140078">
    <property type="term" value="F:class I DNA-(apurinic or apyrimidinic site) endonuclease activity"/>
    <property type="evidence" value="ECO:0007669"/>
    <property type="project" value="UniProtKB-EC"/>
</dbReference>
<evidence type="ECO:0000313" key="6">
    <source>
        <dbReference type="Proteomes" id="UP000683557"/>
    </source>
</evidence>
<comment type="similarity">
    <text evidence="1">Belongs to the FPG family.</text>
</comment>
<dbReference type="Pfam" id="PF06827">
    <property type="entry name" value="zf-FPG_IleRS"/>
    <property type="match status" value="1"/>
</dbReference>
<keyword evidence="1 2" id="KW-0863">Zinc-finger</keyword>
<dbReference type="SMART" id="SM00898">
    <property type="entry name" value="Fapy_DNA_glyco"/>
    <property type="match status" value="1"/>
</dbReference>
<sequence>MPELPEVEVTRLGIKDHLAGARIASVELRIGKLRNMVPEGLSQLLAGQTVTSVERRGKYLILHFSAGSLLLHLGMTGHLRLVPASAAPGPHDHFDLRLASGLVLRLNDPRRFGSIHFTGSDPLQHRLLRNIGPEPLTGAFVPDYLYRLSRGRKVALQRFLMDSAVVAGIGNIYAAESLFRCRMHPDTPAGELTQADCAALVAAIKETLATSIATGHATMDFLKTEERLVYFPQQLYVYGRAGLPCRECGTPVTRGRLGNRSTFFCRQCQPEYRPPR</sequence>
<gene>
    <name evidence="1 5" type="primary">mutM</name>
    <name evidence="1" type="synonym">fpg</name>
    <name evidence="5" type="ORF">KP004_09655</name>
</gene>
<comment type="catalytic activity">
    <reaction evidence="1">
        <text>Hydrolysis of DNA containing ring-opened 7-methylguanine residues, releasing 2,6-diamino-4-hydroxy-5-(N-methyl)formamidopyrimidine.</text>
        <dbReference type="EC" id="3.2.2.23"/>
    </reaction>
</comment>
<evidence type="ECO:0000256" key="1">
    <source>
        <dbReference type="HAMAP-Rule" id="MF_00103"/>
    </source>
</evidence>
<accession>A0ABX8JFC6</accession>
<dbReference type="InterPro" id="IPR010663">
    <property type="entry name" value="Znf_FPG/IleRS"/>
</dbReference>
<protein>
    <recommendedName>
        <fullName evidence="1">Formamidopyrimidine-DNA glycosylase</fullName>
        <shortName evidence="1">Fapy-DNA glycosylase</shortName>
        <ecNumber evidence="1">3.2.2.23</ecNumber>
    </recommendedName>
    <alternativeName>
        <fullName evidence="1">DNA-(apurinic or apyrimidinic site) lyase MutM</fullName>
        <shortName evidence="1">AP lyase MutM</shortName>
        <ecNumber evidence="1">4.2.99.18</ecNumber>
    </alternativeName>
</protein>
<dbReference type="PROSITE" id="PS01242">
    <property type="entry name" value="ZF_FPG_1"/>
    <property type="match status" value="1"/>
</dbReference>
<dbReference type="InterPro" id="IPR020629">
    <property type="entry name" value="FPG_Glyclase"/>
</dbReference>
<evidence type="ECO:0000259" key="4">
    <source>
        <dbReference type="PROSITE" id="PS51068"/>
    </source>
</evidence>
<dbReference type="Pfam" id="PF01149">
    <property type="entry name" value="Fapy_DNA_glyco"/>
    <property type="match status" value="1"/>
</dbReference>
<keyword evidence="1" id="KW-0234">DNA repair</keyword>
<comment type="subunit">
    <text evidence="1">Monomer.</text>
</comment>
<dbReference type="PANTHER" id="PTHR22993:SF9">
    <property type="entry name" value="FORMAMIDOPYRIMIDINE-DNA GLYCOSYLASE"/>
    <property type="match status" value="1"/>
</dbReference>
<dbReference type="PANTHER" id="PTHR22993">
    <property type="entry name" value="FORMAMIDOPYRIMIDINE-DNA GLYCOSYLASE"/>
    <property type="match status" value="1"/>
</dbReference>
<dbReference type="EMBL" id="CP076723">
    <property type="protein sequence ID" value="QWV95412.1"/>
    <property type="molecule type" value="Genomic_DNA"/>
</dbReference>
<keyword evidence="1" id="KW-0238">DNA-binding</keyword>
<feature type="active site" description="Schiff-base intermediate with DNA" evidence="1">
    <location>
        <position position="2"/>
    </location>
</feature>
<feature type="active site" description="Proton donor; for delta-elimination activity" evidence="1">
    <location>
        <position position="260"/>
    </location>
</feature>
<dbReference type="Pfam" id="PF06831">
    <property type="entry name" value="H2TH"/>
    <property type="match status" value="1"/>
</dbReference>
<dbReference type="InterPro" id="IPR000214">
    <property type="entry name" value="Znf_DNA_glyclase/AP_lyase"/>
</dbReference>
<dbReference type="GO" id="GO:0008534">
    <property type="term" value="F:oxidized purine nucleobase lesion DNA N-glycosylase activity"/>
    <property type="evidence" value="ECO:0007669"/>
    <property type="project" value="UniProtKB-EC"/>
</dbReference>
<evidence type="ECO:0000313" key="5">
    <source>
        <dbReference type="EMBL" id="QWV95412.1"/>
    </source>
</evidence>
<reference evidence="5 6" key="1">
    <citation type="submission" date="2021-06" db="EMBL/GenBank/DDBJ databases">
        <title>Gemonas diversity in paddy soil.</title>
        <authorList>
            <person name="Liu G."/>
        </authorList>
    </citation>
    <scope>NUCLEOTIDE SEQUENCE [LARGE SCALE GENOMIC DNA]</scope>
    <source>
        <strain evidence="5 6">RG10</strain>
    </source>
</reference>
<evidence type="ECO:0000256" key="2">
    <source>
        <dbReference type="PROSITE-ProRule" id="PRU00391"/>
    </source>
</evidence>
<dbReference type="InterPro" id="IPR015887">
    <property type="entry name" value="DNA_glyclase_Znf_dom_DNA_BS"/>
</dbReference>
<evidence type="ECO:0000259" key="3">
    <source>
        <dbReference type="PROSITE" id="PS51066"/>
    </source>
</evidence>
<keyword evidence="1" id="KW-0479">Metal-binding</keyword>
<organism evidence="5 6">
    <name type="scientific">Geomonas oryzisoli</name>
    <dbReference type="NCBI Taxonomy" id="2847992"/>
    <lineage>
        <taxon>Bacteria</taxon>
        <taxon>Pseudomonadati</taxon>
        <taxon>Thermodesulfobacteriota</taxon>
        <taxon>Desulfuromonadia</taxon>
        <taxon>Geobacterales</taxon>
        <taxon>Geobacteraceae</taxon>
        <taxon>Geomonas</taxon>
    </lineage>
</organism>
<dbReference type="HAMAP" id="MF_00103">
    <property type="entry name" value="Fapy_DNA_glycosyl"/>
    <property type="match status" value="1"/>
</dbReference>
<feature type="active site" description="Proton donor" evidence="1">
    <location>
        <position position="3"/>
    </location>
</feature>
<keyword evidence="6" id="KW-1185">Reference proteome</keyword>
<feature type="binding site" evidence="1">
    <location>
        <position position="152"/>
    </location>
    <ligand>
        <name>DNA</name>
        <dbReference type="ChEBI" id="CHEBI:16991"/>
    </ligand>
</feature>
<keyword evidence="1 5" id="KW-0456">Lyase</keyword>
<dbReference type="CDD" id="cd08966">
    <property type="entry name" value="EcFpg-like_N"/>
    <property type="match status" value="1"/>
</dbReference>
<dbReference type="RefSeq" id="WP_216802103.1">
    <property type="nucleotide sequence ID" value="NZ_CP076723.1"/>
</dbReference>
<feature type="binding site" evidence="1">
    <location>
        <position position="110"/>
    </location>
    <ligand>
        <name>DNA</name>
        <dbReference type="ChEBI" id="CHEBI:16991"/>
    </ligand>
</feature>
<proteinExistence type="inferred from homology"/>
<feature type="binding site" evidence="1">
    <location>
        <position position="91"/>
    </location>
    <ligand>
        <name>DNA</name>
        <dbReference type="ChEBI" id="CHEBI:16991"/>
    </ligand>
</feature>
<keyword evidence="1 5" id="KW-0378">Hydrolase</keyword>
<dbReference type="SMART" id="SM01232">
    <property type="entry name" value="H2TH"/>
    <property type="match status" value="1"/>
</dbReference>
<dbReference type="NCBIfam" id="NF002211">
    <property type="entry name" value="PRK01103.1"/>
    <property type="match status" value="1"/>
</dbReference>
<dbReference type="PROSITE" id="PS51066">
    <property type="entry name" value="ZF_FPG_2"/>
    <property type="match status" value="1"/>
</dbReference>
<dbReference type="Proteomes" id="UP000683557">
    <property type="component" value="Chromosome"/>
</dbReference>
<keyword evidence="1" id="KW-0862">Zinc</keyword>
<feature type="domain" description="Formamidopyrimidine-DNA glycosylase catalytic" evidence="4">
    <location>
        <begin position="2"/>
        <end position="113"/>
    </location>
</feature>